<dbReference type="InterPro" id="IPR000073">
    <property type="entry name" value="AB_hydrolase_1"/>
</dbReference>
<feature type="domain" description="AB hydrolase-1" evidence="1">
    <location>
        <begin position="46"/>
        <end position="291"/>
    </location>
</feature>
<dbReference type="PRINTS" id="PR00111">
    <property type="entry name" value="ABHYDROLASE"/>
</dbReference>
<dbReference type="InterPro" id="IPR050266">
    <property type="entry name" value="AB_hydrolase_sf"/>
</dbReference>
<sequence>MPLAAASTRLAPAPGWQRGYVFSGDNVRLCWREHHAPGVDDQRPVLLCLAGLTRNGSDFAHLGDSLGRDWRIIAPDLRGRGESGFARDSLSYVPLTYLRDLSLVLDAAGVDRFVVIGSSLGGLLALRMTTAHRARMAGVVLNDIGPELEVAGLNRLRANVGRGGNWLTWVHAARDLAVRNAGIYPDWGLHDWLAFAKRLCRISPQGRIVFDYDPRIAEPFRLPHGDAGADDWAAFDQLRGLPVLSVRAALSDVLSAATQTQMGRRLPGLQMVTVPGVGHAPTLAEPVAVAALAEFLHKVEQGEG</sequence>
<evidence type="ECO:0000313" key="3">
    <source>
        <dbReference type="Proteomes" id="UP000216991"/>
    </source>
</evidence>
<protein>
    <submittedName>
        <fullName evidence="2">Alpha/beta hydrolase</fullName>
    </submittedName>
</protein>
<dbReference type="PANTHER" id="PTHR43798">
    <property type="entry name" value="MONOACYLGLYCEROL LIPASE"/>
    <property type="match status" value="1"/>
</dbReference>
<dbReference type="PANTHER" id="PTHR43798:SF33">
    <property type="entry name" value="HYDROLASE, PUTATIVE (AFU_ORTHOLOGUE AFUA_2G14860)-RELATED"/>
    <property type="match status" value="1"/>
</dbReference>
<dbReference type="EMBL" id="NOXT01000039">
    <property type="protein sequence ID" value="OYQ36870.1"/>
    <property type="molecule type" value="Genomic_DNA"/>
</dbReference>
<accession>A0A255Z8B5</accession>
<organism evidence="2 3">
    <name type="scientific">Sandarakinorhabdus cyanobacteriorum</name>
    <dbReference type="NCBI Taxonomy" id="1981098"/>
    <lineage>
        <taxon>Bacteria</taxon>
        <taxon>Pseudomonadati</taxon>
        <taxon>Pseudomonadota</taxon>
        <taxon>Alphaproteobacteria</taxon>
        <taxon>Sphingomonadales</taxon>
        <taxon>Sphingosinicellaceae</taxon>
        <taxon>Sandarakinorhabdus</taxon>
    </lineage>
</organism>
<dbReference type="Pfam" id="PF12697">
    <property type="entry name" value="Abhydrolase_6"/>
    <property type="match status" value="1"/>
</dbReference>
<dbReference type="OrthoDB" id="9791366at2"/>
<proteinExistence type="predicted"/>
<dbReference type="SUPFAM" id="SSF53474">
    <property type="entry name" value="alpha/beta-Hydrolases"/>
    <property type="match status" value="1"/>
</dbReference>
<comment type="caution">
    <text evidence="2">The sequence shown here is derived from an EMBL/GenBank/DDBJ whole genome shotgun (WGS) entry which is preliminary data.</text>
</comment>
<keyword evidence="2" id="KW-0378">Hydrolase</keyword>
<dbReference type="Gene3D" id="3.40.50.1820">
    <property type="entry name" value="alpha/beta hydrolase"/>
    <property type="match status" value="1"/>
</dbReference>
<dbReference type="AlphaFoldDB" id="A0A255Z8B5"/>
<dbReference type="InterPro" id="IPR029058">
    <property type="entry name" value="AB_hydrolase_fold"/>
</dbReference>
<dbReference type="GO" id="GO:0016020">
    <property type="term" value="C:membrane"/>
    <property type="evidence" value="ECO:0007669"/>
    <property type="project" value="TreeGrafter"/>
</dbReference>
<reference evidence="2 3" key="1">
    <citation type="submission" date="2017-07" db="EMBL/GenBank/DDBJ databases">
        <title>Sandarakinorhabdus cyanobacteriorum sp. nov., a novel bacterium isolated from cyanobacterial aggregates in a eutrophic lake.</title>
        <authorList>
            <person name="Cai H."/>
        </authorList>
    </citation>
    <scope>NUCLEOTIDE SEQUENCE [LARGE SCALE GENOMIC DNA]</scope>
    <source>
        <strain evidence="2 3">TH057</strain>
    </source>
</reference>
<dbReference type="Proteomes" id="UP000216991">
    <property type="component" value="Unassembled WGS sequence"/>
</dbReference>
<keyword evidence="3" id="KW-1185">Reference proteome</keyword>
<name>A0A255Z8B5_9SPHN</name>
<dbReference type="GO" id="GO:0016787">
    <property type="term" value="F:hydrolase activity"/>
    <property type="evidence" value="ECO:0007669"/>
    <property type="project" value="UniProtKB-KW"/>
</dbReference>
<dbReference type="RefSeq" id="WP_094472314.1">
    <property type="nucleotide sequence ID" value="NZ_NOXT01000039.1"/>
</dbReference>
<evidence type="ECO:0000313" key="2">
    <source>
        <dbReference type="EMBL" id="OYQ36870.1"/>
    </source>
</evidence>
<evidence type="ECO:0000259" key="1">
    <source>
        <dbReference type="Pfam" id="PF12697"/>
    </source>
</evidence>
<gene>
    <name evidence="2" type="ORF">CHU93_00755</name>
</gene>